<keyword evidence="2" id="KW-1185">Reference proteome</keyword>
<accession>A0ABX7BIX8</accession>
<dbReference type="SUPFAM" id="SSF56399">
    <property type="entry name" value="ADP-ribosylation"/>
    <property type="match status" value="1"/>
</dbReference>
<evidence type="ECO:0000313" key="1">
    <source>
        <dbReference type="EMBL" id="QQQ17502.1"/>
    </source>
</evidence>
<dbReference type="PANTHER" id="PTHR34129">
    <property type="entry name" value="BLR1139 PROTEIN"/>
    <property type="match status" value="1"/>
</dbReference>
<organism evidence="1 2">
    <name type="scientific">Brevundimonas vitisensis</name>
    <dbReference type="NCBI Taxonomy" id="2800818"/>
    <lineage>
        <taxon>Bacteria</taxon>
        <taxon>Pseudomonadati</taxon>
        <taxon>Pseudomonadota</taxon>
        <taxon>Alphaproteobacteria</taxon>
        <taxon>Caulobacterales</taxon>
        <taxon>Caulobacteraceae</taxon>
        <taxon>Brevundimonas</taxon>
    </lineage>
</organism>
<protein>
    <submittedName>
        <fullName evidence="1">DUF952 domain-containing protein</fullName>
    </submittedName>
</protein>
<dbReference type="Pfam" id="PF06108">
    <property type="entry name" value="DUF952"/>
    <property type="match status" value="1"/>
</dbReference>
<dbReference type="PANTHER" id="PTHR34129:SF1">
    <property type="entry name" value="DUF952 DOMAIN-CONTAINING PROTEIN"/>
    <property type="match status" value="1"/>
</dbReference>
<gene>
    <name evidence="1" type="ORF">JIP62_09055</name>
</gene>
<name>A0ABX7BIX8_9CAUL</name>
<dbReference type="Proteomes" id="UP000595448">
    <property type="component" value="Chromosome"/>
</dbReference>
<dbReference type="Gene3D" id="3.20.170.20">
    <property type="entry name" value="Protein of unknown function DUF952"/>
    <property type="match status" value="1"/>
</dbReference>
<reference evidence="1 2" key="1">
    <citation type="submission" date="2021-01" db="EMBL/GenBank/DDBJ databases">
        <title>Brevundimonas vitis sp. nov., an bacterium isolated from grape (Vitis vinifera).</title>
        <authorList>
            <person name="Jiang L."/>
            <person name="Lee J."/>
        </authorList>
    </citation>
    <scope>NUCLEOTIDE SEQUENCE [LARGE SCALE GENOMIC DNA]</scope>
    <source>
        <strain evidence="1 2">GRTSA-9</strain>
    </source>
</reference>
<evidence type="ECO:0000313" key="2">
    <source>
        <dbReference type="Proteomes" id="UP000595448"/>
    </source>
</evidence>
<dbReference type="InterPro" id="IPR009297">
    <property type="entry name" value="DUF952"/>
</dbReference>
<proteinExistence type="predicted"/>
<dbReference type="EMBL" id="CP067977">
    <property type="protein sequence ID" value="QQQ17502.1"/>
    <property type="molecule type" value="Genomic_DNA"/>
</dbReference>
<sequence>MNAQPWVAFKIVDRAEWEAALPTGLYAGSAVDLADGYIHLSTAEQVVETLRRHYAGRSDLLALTVDLTRLDEPPVWEESRGGALFPHLYAPLPASAVTAAQALSVSADGTPVVEGTAPWA</sequence>
<dbReference type="RefSeq" id="WP_201101876.1">
    <property type="nucleotide sequence ID" value="NZ_CP067977.1"/>
</dbReference>